<evidence type="ECO:0000313" key="2">
    <source>
        <dbReference type="Proteomes" id="UP000287188"/>
    </source>
</evidence>
<accession>A0A402AHN4</accession>
<organism evidence="1 2">
    <name type="scientific">Dictyobacter kobayashii</name>
    <dbReference type="NCBI Taxonomy" id="2014872"/>
    <lineage>
        <taxon>Bacteria</taxon>
        <taxon>Bacillati</taxon>
        <taxon>Chloroflexota</taxon>
        <taxon>Ktedonobacteria</taxon>
        <taxon>Ktedonobacterales</taxon>
        <taxon>Dictyobacteraceae</taxon>
        <taxon>Dictyobacter</taxon>
    </lineage>
</organism>
<protein>
    <submittedName>
        <fullName evidence="1">Uncharacterized protein</fullName>
    </submittedName>
</protein>
<sequence length="241" mass="28015">MRVTDAWIVNHGVDTLIVNAFYTDENNAPVKRDLDGELFQQLEQWKRLAQQEHDLHSTPWTFNQASLQMFPNGAGRGQWPWILETRDIKVYISAGQWNSIASVRFSSDYLWSCPSLLEALVQVQVFLNDLFHDEMFLQVSQVDLCADVAGWHDLEKLDRKRDFVSRSRKRGVHLEPAWGYDAHLQQESMGLHETGFVFSKRGAISCRIYDKTREIHVSGKEWVPDLWRYMAGRKQMARCGV</sequence>
<dbReference type="EMBL" id="BIFS01000001">
    <property type="protein sequence ID" value="GCE18628.1"/>
    <property type="molecule type" value="Genomic_DNA"/>
</dbReference>
<gene>
    <name evidence="1" type="ORF">KDK_24280</name>
</gene>
<evidence type="ECO:0000313" key="1">
    <source>
        <dbReference type="EMBL" id="GCE18628.1"/>
    </source>
</evidence>
<reference evidence="2" key="1">
    <citation type="submission" date="2018-12" db="EMBL/GenBank/DDBJ databases">
        <title>Tengunoibacter tsumagoiensis gen. nov., sp. nov., Dictyobacter kobayashii sp. nov., D. alpinus sp. nov., and D. joshuensis sp. nov. and description of Dictyobacteraceae fam. nov. within the order Ktedonobacterales isolated from Tengu-no-mugimeshi.</title>
        <authorList>
            <person name="Wang C.M."/>
            <person name="Zheng Y."/>
            <person name="Sakai Y."/>
            <person name="Toyoda A."/>
            <person name="Minakuchi Y."/>
            <person name="Abe K."/>
            <person name="Yokota A."/>
            <person name="Yabe S."/>
        </authorList>
    </citation>
    <scope>NUCLEOTIDE SEQUENCE [LARGE SCALE GENOMIC DNA]</scope>
    <source>
        <strain evidence="2">Uno11</strain>
    </source>
</reference>
<keyword evidence="2" id="KW-1185">Reference proteome</keyword>
<proteinExistence type="predicted"/>
<comment type="caution">
    <text evidence="1">The sequence shown here is derived from an EMBL/GenBank/DDBJ whole genome shotgun (WGS) entry which is preliminary data.</text>
</comment>
<dbReference type="Proteomes" id="UP000287188">
    <property type="component" value="Unassembled WGS sequence"/>
</dbReference>
<name>A0A402AHN4_9CHLR</name>
<dbReference type="AlphaFoldDB" id="A0A402AHN4"/>